<keyword evidence="7" id="KW-1185">Reference proteome</keyword>
<accession>A0A673NCT1</accession>
<dbReference type="AlphaFoldDB" id="A0A673NCT1"/>
<dbReference type="GO" id="GO:0016020">
    <property type="term" value="C:membrane"/>
    <property type="evidence" value="ECO:0007669"/>
    <property type="project" value="UniProtKB-SubCell"/>
</dbReference>
<evidence type="ECO:0000256" key="2">
    <source>
        <dbReference type="ARBA" id="ARBA00022692"/>
    </source>
</evidence>
<dbReference type="Proteomes" id="UP000472270">
    <property type="component" value="Unassembled WGS sequence"/>
</dbReference>
<gene>
    <name evidence="6" type="primary">tmem253</name>
</gene>
<organism evidence="6 7">
    <name type="scientific">Sinocyclocheilus rhinocerous</name>
    <dbReference type="NCBI Taxonomy" id="307959"/>
    <lineage>
        <taxon>Eukaryota</taxon>
        <taxon>Metazoa</taxon>
        <taxon>Chordata</taxon>
        <taxon>Craniata</taxon>
        <taxon>Vertebrata</taxon>
        <taxon>Euteleostomi</taxon>
        <taxon>Actinopterygii</taxon>
        <taxon>Neopterygii</taxon>
        <taxon>Teleostei</taxon>
        <taxon>Ostariophysi</taxon>
        <taxon>Cypriniformes</taxon>
        <taxon>Cyprinidae</taxon>
        <taxon>Cyprininae</taxon>
        <taxon>Sinocyclocheilus</taxon>
    </lineage>
</organism>
<feature type="transmembrane region" description="Helical" evidence="5">
    <location>
        <begin position="57"/>
        <end position="79"/>
    </location>
</feature>
<reference evidence="6" key="1">
    <citation type="submission" date="2025-08" db="UniProtKB">
        <authorList>
            <consortium name="Ensembl"/>
        </authorList>
    </citation>
    <scope>IDENTIFICATION</scope>
</reference>
<dbReference type="Ensembl" id="ENSSRHT00000101221.1">
    <property type="protein sequence ID" value="ENSSRHP00000098544.1"/>
    <property type="gene ID" value="ENSSRHG00000048406.1"/>
</dbReference>
<dbReference type="InterPro" id="IPR038874">
    <property type="entry name" value="TMEM253"/>
</dbReference>
<keyword evidence="3 5" id="KW-1133">Transmembrane helix</keyword>
<dbReference type="Pfam" id="PF04103">
    <property type="entry name" value="CD20"/>
    <property type="match status" value="1"/>
</dbReference>
<dbReference type="InterPro" id="IPR007237">
    <property type="entry name" value="CD20-like"/>
</dbReference>
<evidence type="ECO:0000313" key="6">
    <source>
        <dbReference type="Ensembl" id="ENSSRHP00000098544.1"/>
    </source>
</evidence>
<name>A0A673NCT1_9TELE</name>
<feature type="transmembrane region" description="Helical" evidence="5">
    <location>
        <begin position="91"/>
        <end position="109"/>
    </location>
</feature>
<keyword evidence="2 5" id="KW-0812">Transmembrane</keyword>
<feature type="transmembrane region" description="Helical" evidence="5">
    <location>
        <begin position="162"/>
        <end position="183"/>
    </location>
</feature>
<evidence type="ECO:0000256" key="1">
    <source>
        <dbReference type="ARBA" id="ARBA00004141"/>
    </source>
</evidence>
<dbReference type="PANTHER" id="PTHR37359">
    <property type="entry name" value="TRANSMEMBRANE PROTEIN 253"/>
    <property type="match status" value="1"/>
</dbReference>
<protein>
    <submittedName>
        <fullName evidence="6">Uncharacterized LOC107733260</fullName>
    </submittedName>
</protein>
<evidence type="ECO:0000256" key="4">
    <source>
        <dbReference type="ARBA" id="ARBA00023136"/>
    </source>
</evidence>
<feature type="transmembrane region" description="Helical" evidence="5">
    <location>
        <begin position="121"/>
        <end position="142"/>
    </location>
</feature>
<dbReference type="PANTHER" id="PTHR37359:SF1">
    <property type="entry name" value="TRANSMEMBRANE PROTEIN 253"/>
    <property type="match status" value="1"/>
</dbReference>
<keyword evidence="4 5" id="KW-0472">Membrane</keyword>
<sequence length="227" mass="25551">MPGNPEMTRNMFQEGLHQVFFKAHPLPCPVPADDSTAGELMEDRLVRWFGTVVNTRLLLSGVVQIFSAAFCILSTFSYTCLTFSCSASMTAPIWCSLFFLATGSLAIDVQRKPKKFKVMTLMGLNIFSLLFAVCSFVTFFIKSSLMEKATPQQRIGVYVLKGSGFVSILQCMLAAIYMLFLIWKGIKSYSTLYRQDYISVMQVQHSHIQALEYSFRNAVIIQGFCES</sequence>
<proteinExistence type="predicted"/>
<evidence type="ECO:0000256" key="5">
    <source>
        <dbReference type="SAM" id="Phobius"/>
    </source>
</evidence>
<evidence type="ECO:0000313" key="7">
    <source>
        <dbReference type="Proteomes" id="UP000472270"/>
    </source>
</evidence>
<evidence type="ECO:0000256" key="3">
    <source>
        <dbReference type="ARBA" id="ARBA00022989"/>
    </source>
</evidence>
<comment type="subcellular location">
    <subcellularLocation>
        <location evidence="1">Membrane</location>
        <topology evidence="1">Multi-pass membrane protein</topology>
    </subcellularLocation>
</comment>
<reference evidence="6" key="2">
    <citation type="submission" date="2025-09" db="UniProtKB">
        <authorList>
            <consortium name="Ensembl"/>
        </authorList>
    </citation>
    <scope>IDENTIFICATION</scope>
</reference>